<reference evidence="2 3" key="1">
    <citation type="submission" date="2012-12" db="EMBL/GenBank/DDBJ databases">
        <title>Genome assembly of Fulvivirga imtechensis AK7.</title>
        <authorList>
            <person name="Nupur N."/>
            <person name="Khatri I."/>
            <person name="Kumar R."/>
            <person name="Subramanian S."/>
            <person name="Pinnaka A."/>
        </authorList>
    </citation>
    <scope>NUCLEOTIDE SEQUENCE [LARGE SCALE GENOMIC DNA]</scope>
    <source>
        <strain evidence="2 3">AK7</strain>
    </source>
</reference>
<dbReference type="OrthoDB" id="1161162at2"/>
<gene>
    <name evidence="2" type="ORF">C900_01932</name>
</gene>
<evidence type="ECO:0000313" key="3">
    <source>
        <dbReference type="Proteomes" id="UP000011135"/>
    </source>
</evidence>
<evidence type="ECO:0000313" key="2">
    <source>
        <dbReference type="EMBL" id="ELR72067.1"/>
    </source>
</evidence>
<keyword evidence="3" id="KW-1185">Reference proteome</keyword>
<feature type="transmembrane region" description="Helical" evidence="1">
    <location>
        <begin position="195"/>
        <end position="217"/>
    </location>
</feature>
<sequence length="228" mass="25412">MKANRRTGIIIGILFIVGTFSGILSFFFTGTVSDSPEYLAQIAESDKQFIFGSLLILLMGFSLAFIPIVLYPVLKNHNKALAIGYVVFRGAIETVTYLAVWVSMLLLLFVGESYAISGDDAQWLTSAADVIFRFRELGSMCIIFTFGIGAILFYLALYQSELLPRWLSVWGLIAIILHLVTGFLILFGVQTETSTSISIMNFPIFLQEMVMAIWLIAKGLKAEPFYRS</sequence>
<feature type="transmembrane region" description="Helical" evidence="1">
    <location>
        <begin position="169"/>
        <end position="189"/>
    </location>
</feature>
<comment type="caution">
    <text evidence="2">The sequence shown here is derived from an EMBL/GenBank/DDBJ whole genome shotgun (WGS) entry which is preliminary data.</text>
</comment>
<keyword evidence="1" id="KW-0472">Membrane</keyword>
<dbReference type="Pfam" id="PF14329">
    <property type="entry name" value="DUF4386"/>
    <property type="match status" value="1"/>
</dbReference>
<dbReference type="Proteomes" id="UP000011135">
    <property type="component" value="Unassembled WGS sequence"/>
</dbReference>
<feature type="transmembrane region" description="Helical" evidence="1">
    <location>
        <begin position="49"/>
        <end position="74"/>
    </location>
</feature>
<name>L8JXX8_9BACT</name>
<protein>
    <recommendedName>
        <fullName evidence="4">DUF4386 domain-containing protein</fullName>
    </recommendedName>
</protein>
<dbReference type="eggNOG" id="ENOG502ZB9P">
    <property type="taxonomic scope" value="Bacteria"/>
</dbReference>
<dbReference type="EMBL" id="AMZN01000028">
    <property type="protein sequence ID" value="ELR72067.1"/>
    <property type="molecule type" value="Genomic_DNA"/>
</dbReference>
<dbReference type="AlphaFoldDB" id="L8JXX8"/>
<feature type="transmembrane region" description="Helical" evidence="1">
    <location>
        <begin position="95"/>
        <end position="117"/>
    </location>
</feature>
<proteinExistence type="predicted"/>
<dbReference type="STRING" id="1237149.C900_01932"/>
<dbReference type="RefSeq" id="WP_009579376.1">
    <property type="nucleotide sequence ID" value="NZ_AMZN01000028.1"/>
</dbReference>
<evidence type="ECO:0008006" key="4">
    <source>
        <dbReference type="Google" id="ProtNLM"/>
    </source>
</evidence>
<accession>L8JXX8</accession>
<organism evidence="2 3">
    <name type="scientific">Fulvivirga imtechensis AK7</name>
    <dbReference type="NCBI Taxonomy" id="1237149"/>
    <lineage>
        <taxon>Bacteria</taxon>
        <taxon>Pseudomonadati</taxon>
        <taxon>Bacteroidota</taxon>
        <taxon>Cytophagia</taxon>
        <taxon>Cytophagales</taxon>
        <taxon>Fulvivirgaceae</taxon>
        <taxon>Fulvivirga</taxon>
    </lineage>
</organism>
<dbReference type="InterPro" id="IPR025495">
    <property type="entry name" value="DUF4386"/>
</dbReference>
<feature type="transmembrane region" description="Helical" evidence="1">
    <location>
        <begin position="7"/>
        <end position="29"/>
    </location>
</feature>
<feature type="transmembrane region" description="Helical" evidence="1">
    <location>
        <begin position="137"/>
        <end position="157"/>
    </location>
</feature>
<evidence type="ECO:0000256" key="1">
    <source>
        <dbReference type="SAM" id="Phobius"/>
    </source>
</evidence>
<keyword evidence="1" id="KW-1133">Transmembrane helix</keyword>
<keyword evidence="1" id="KW-0812">Transmembrane</keyword>